<name>A0A2H3BML1_9AGAR</name>
<organism evidence="2 3">
    <name type="scientific">Armillaria solidipes</name>
    <dbReference type="NCBI Taxonomy" id="1076256"/>
    <lineage>
        <taxon>Eukaryota</taxon>
        <taxon>Fungi</taxon>
        <taxon>Dikarya</taxon>
        <taxon>Basidiomycota</taxon>
        <taxon>Agaricomycotina</taxon>
        <taxon>Agaricomycetes</taxon>
        <taxon>Agaricomycetidae</taxon>
        <taxon>Agaricales</taxon>
        <taxon>Marasmiineae</taxon>
        <taxon>Physalacriaceae</taxon>
        <taxon>Armillaria</taxon>
    </lineage>
</organism>
<dbReference type="STRING" id="1076256.A0A2H3BML1"/>
<dbReference type="EMBL" id="KZ293427">
    <property type="protein sequence ID" value="PBK70154.1"/>
    <property type="molecule type" value="Genomic_DNA"/>
</dbReference>
<gene>
    <name evidence="2" type="ORF">ARMSODRAFT_1018250</name>
</gene>
<feature type="region of interest" description="Disordered" evidence="1">
    <location>
        <begin position="309"/>
        <end position="329"/>
    </location>
</feature>
<dbReference type="Proteomes" id="UP000218334">
    <property type="component" value="Unassembled WGS sequence"/>
</dbReference>
<proteinExistence type="predicted"/>
<reference evidence="3" key="1">
    <citation type="journal article" date="2017" name="Nat. Ecol. Evol.">
        <title>Genome expansion and lineage-specific genetic innovations in the forest pathogenic fungi Armillaria.</title>
        <authorList>
            <person name="Sipos G."/>
            <person name="Prasanna A.N."/>
            <person name="Walter M.C."/>
            <person name="O'Connor E."/>
            <person name="Balint B."/>
            <person name="Krizsan K."/>
            <person name="Kiss B."/>
            <person name="Hess J."/>
            <person name="Varga T."/>
            <person name="Slot J."/>
            <person name="Riley R."/>
            <person name="Boka B."/>
            <person name="Rigling D."/>
            <person name="Barry K."/>
            <person name="Lee J."/>
            <person name="Mihaltcheva S."/>
            <person name="LaButti K."/>
            <person name="Lipzen A."/>
            <person name="Waldron R."/>
            <person name="Moloney N.M."/>
            <person name="Sperisen C."/>
            <person name="Kredics L."/>
            <person name="Vagvoelgyi C."/>
            <person name="Patrignani A."/>
            <person name="Fitzpatrick D."/>
            <person name="Nagy I."/>
            <person name="Doyle S."/>
            <person name="Anderson J.B."/>
            <person name="Grigoriev I.V."/>
            <person name="Gueldener U."/>
            <person name="Muensterkoetter M."/>
            <person name="Nagy L.G."/>
        </authorList>
    </citation>
    <scope>NUCLEOTIDE SEQUENCE [LARGE SCALE GENOMIC DNA]</scope>
    <source>
        <strain evidence="3">28-4</strain>
    </source>
</reference>
<accession>A0A2H3BML1</accession>
<dbReference type="AlphaFoldDB" id="A0A2H3BML1"/>
<protein>
    <submittedName>
        <fullName evidence="2">Uncharacterized protein</fullName>
    </submittedName>
</protein>
<evidence type="ECO:0000313" key="3">
    <source>
        <dbReference type="Proteomes" id="UP000218334"/>
    </source>
</evidence>
<evidence type="ECO:0000256" key="1">
    <source>
        <dbReference type="SAM" id="MobiDB-lite"/>
    </source>
</evidence>
<feature type="compositionally biased region" description="Basic and acidic residues" evidence="1">
    <location>
        <begin position="309"/>
        <end position="319"/>
    </location>
</feature>
<evidence type="ECO:0000313" key="2">
    <source>
        <dbReference type="EMBL" id="PBK70154.1"/>
    </source>
</evidence>
<dbReference type="Gene3D" id="3.20.20.140">
    <property type="entry name" value="Metal-dependent hydrolases"/>
    <property type="match status" value="1"/>
</dbReference>
<keyword evidence="3" id="KW-1185">Reference proteome</keyword>
<sequence length="372" mass="40920">MPGTKPTLIKNAKIWTGLHNGTQVPEADILIDKGLLVGVGCFGYTQLEAYGSSLEVVDAHGAIRSLQALWTTILIWGTAQPWLRSLDGLNTHDVAYPLSIAGVTTALILPSSADSIGIRAFSATKMAAYETRCGENPICHISLTESAIDTTWAYREAYNTAFQIKRKQNASCSKAMSGQWQGLLEYPEHLKWEALVDVIRGHVKDFLATHQHEKYPDFEYDADKDQLEGEDVFMLDGDNALPEAVPDVEDGADEPTSQWEGDEVYKDEEPAAVLPANGLKECDSHAAATNMWADFDDVPFPLTQVAEDHAENGKRKSSETIDLSSGMLVDGQKPAKMLPIAQDDQRGSWRITRPLKTSSNSSKYLLAFEWSS</sequence>